<dbReference type="SUPFAM" id="SSF50800">
    <property type="entry name" value="PK beta-barrel domain-like"/>
    <property type="match status" value="1"/>
</dbReference>
<dbReference type="AlphaFoldDB" id="A0A2D2D314"/>
<dbReference type="RefSeq" id="WP_003608543.1">
    <property type="nucleotide sequence ID" value="NZ_ADVE02000001.1"/>
</dbReference>
<protein>
    <submittedName>
        <fullName evidence="2">MOSC domain-containing protein</fullName>
    </submittedName>
</protein>
<name>A0A2D2D314_METT3</name>
<dbReference type="GO" id="GO:0003824">
    <property type="term" value="F:catalytic activity"/>
    <property type="evidence" value="ECO:0007669"/>
    <property type="project" value="InterPro"/>
</dbReference>
<evidence type="ECO:0000313" key="2">
    <source>
        <dbReference type="EMBL" id="ATQ69383.1"/>
    </source>
</evidence>
<dbReference type="Proteomes" id="UP000230709">
    <property type="component" value="Chromosome"/>
</dbReference>
<dbReference type="KEGG" id="mtw:CQW49_16955"/>
<dbReference type="InterPro" id="IPR052353">
    <property type="entry name" value="Benzoxazolinone_Detox_Enz"/>
</dbReference>
<feature type="domain" description="MOSC" evidence="1">
    <location>
        <begin position="30"/>
        <end position="168"/>
    </location>
</feature>
<dbReference type="GO" id="GO:0030151">
    <property type="term" value="F:molybdenum ion binding"/>
    <property type="evidence" value="ECO:0007669"/>
    <property type="project" value="InterPro"/>
</dbReference>
<dbReference type="Gene3D" id="2.40.33.20">
    <property type="entry name" value="PK beta-barrel domain-like"/>
    <property type="match status" value="1"/>
</dbReference>
<sequence>MVSVSIETMFAAHSLFPLGPRAAPSGIGKSVAPPPWRITRTGLDGDRQGDLVNHGGEEKALHHYPRDHYARWFGEEPALAAALAEAPAFGENISTFGITEQDVCVGDVFALGAARLQVSQGRQPCWKLNERFQRKDMARRVQDSGRTGWYYRVLGEGAVQPGDRLELIERPLPDWPVLRLNELLYRRMLDFDALEQMTQLPQLAAPWRELASRRLLRRKVEDWSSRLEGA</sequence>
<dbReference type="EMBL" id="CP023737">
    <property type="protein sequence ID" value="ATQ69383.1"/>
    <property type="molecule type" value="Genomic_DNA"/>
</dbReference>
<dbReference type="PROSITE" id="PS51340">
    <property type="entry name" value="MOSC"/>
    <property type="match status" value="1"/>
</dbReference>
<dbReference type="Pfam" id="PF03475">
    <property type="entry name" value="YiiM_3-alpha"/>
    <property type="match status" value="1"/>
</dbReference>
<organism evidence="2 3">
    <name type="scientific">Methylosinus trichosporium (strain ATCC 35070 / NCIMB 11131 / UNIQEM 75 / OB3b)</name>
    <dbReference type="NCBI Taxonomy" id="595536"/>
    <lineage>
        <taxon>Bacteria</taxon>
        <taxon>Pseudomonadati</taxon>
        <taxon>Pseudomonadota</taxon>
        <taxon>Alphaproteobacteria</taxon>
        <taxon>Hyphomicrobiales</taxon>
        <taxon>Methylocystaceae</taxon>
        <taxon>Methylosinus</taxon>
    </lineage>
</organism>
<evidence type="ECO:0000259" key="1">
    <source>
        <dbReference type="PROSITE" id="PS51340"/>
    </source>
</evidence>
<dbReference type="Pfam" id="PF03473">
    <property type="entry name" value="MOSC"/>
    <property type="match status" value="1"/>
</dbReference>
<gene>
    <name evidence="2" type="ORF">CQW49_16955</name>
</gene>
<dbReference type="GO" id="GO:0030170">
    <property type="term" value="F:pyridoxal phosphate binding"/>
    <property type="evidence" value="ECO:0007669"/>
    <property type="project" value="InterPro"/>
</dbReference>
<accession>A0A2D2D314</accession>
<dbReference type="InterPro" id="IPR005163">
    <property type="entry name" value="Tri_helical_YiiM-like"/>
</dbReference>
<proteinExistence type="predicted"/>
<evidence type="ECO:0000313" key="3">
    <source>
        <dbReference type="Proteomes" id="UP000230709"/>
    </source>
</evidence>
<dbReference type="InterPro" id="IPR011037">
    <property type="entry name" value="Pyrv_Knase-like_insert_dom_sf"/>
</dbReference>
<dbReference type="PANTHER" id="PTHR30212:SF2">
    <property type="entry name" value="PROTEIN YIIM"/>
    <property type="match status" value="1"/>
</dbReference>
<dbReference type="STRING" id="595536.GCA_000178815_01791"/>
<keyword evidence="3" id="KW-1185">Reference proteome</keyword>
<dbReference type="InterPro" id="IPR005302">
    <property type="entry name" value="MoCF_Sase_C"/>
</dbReference>
<dbReference type="PANTHER" id="PTHR30212">
    <property type="entry name" value="PROTEIN YIIM"/>
    <property type="match status" value="1"/>
</dbReference>
<reference evidence="3" key="1">
    <citation type="submission" date="2017-10" db="EMBL/GenBank/DDBJ databases">
        <title>Completed PacBio SMRT sequence of Methylosinus trichosporium OB3b reveals presence of a third large plasmid.</title>
        <authorList>
            <person name="Charles T.C."/>
            <person name="Lynch M.D.J."/>
            <person name="Heil J.R."/>
            <person name="Cheng J."/>
        </authorList>
    </citation>
    <scope>NUCLEOTIDE SEQUENCE [LARGE SCALE GENOMIC DNA]</scope>
    <source>
        <strain evidence="3">OB3b</strain>
    </source>
</reference>